<feature type="transmembrane region" description="Helical" evidence="1">
    <location>
        <begin position="34"/>
        <end position="54"/>
    </location>
</feature>
<accession>A0A8J2Z092</accession>
<evidence type="ECO:0000313" key="3">
    <source>
        <dbReference type="Proteomes" id="UP000646365"/>
    </source>
</evidence>
<sequence length="82" mass="8716">MRALSLLLAVAATALLIAAPFVVARQMSPATHAILPVLLLGISVAFVHGLGYVPRLFFFRALATPLIAWSLILGSAAMLMMR</sequence>
<proteinExistence type="predicted"/>
<reference evidence="2" key="1">
    <citation type="journal article" date="2014" name="Int. J. Syst. Evol. Microbiol.">
        <title>Complete genome sequence of Corynebacterium casei LMG S-19264T (=DSM 44701T), isolated from a smear-ripened cheese.</title>
        <authorList>
            <consortium name="US DOE Joint Genome Institute (JGI-PGF)"/>
            <person name="Walter F."/>
            <person name="Albersmeier A."/>
            <person name="Kalinowski J."/>
            <person name="Ruckert C."/>
        </authorList>
    </citation>
    <scope>NUCLEOTIDE SEQUENCE</scope>
    <source>
        <strain evidence="2">CGMCC 1.15725</strain>
    </source>
</reference>
<dbReference type="EMBL" id="BMJQ01000020">
    <property type="protein sequence ID" value="GGF43563.1"/>
    <property type="molecule type" value="Genomic_DNA"/>
</dbReference>
<keyword evidence="1" id="KW-0472">Membrane</keyword>
<reference evidence="2" key="2">
    <citation type="submission" date="2020-09" db="EMBL/GenBank/DDBJ databases">
        <authorList>
            <person name="Sun Q."/>
            <person name="Zhou Y."/>
        </authorList>
    </citation>
    <scope>NUCLEOTIDE SEQUENCE</scope>
    <source>
        <strain evidence="2">CGMCC 1.15725</strain>
    </source>
</reference>
<dbReference type="AlphaFoldDB" id="A0A8J2Z092"/>
<comment type="caution">
    <text evidence="2">The sequence shown here is derived from an EMBL/GenBank/DDBJ whole genome shotgun (WGS) entry which is preliminary data.</text>
</comment>
<evidence type="ECO:0000313" key="2">
    <source>
        <dbReference type="EMBL" id="GGF43563.1"/>
    </source>
</evidence>
<organism evidence="2 3">
    <name type="scientific">Aliidongia dinghuensis</name>
    <dbReference type="NCBI Taxonomy" id="1867774"/>
    <lineage>
        <taxon>Bacteria</taxon>
        <taxon>Pseudomonadati</taxon>
        <taxon>Pseudomonadota</taxon>
        <taxon>Alphaproteobacteria</taxon>
        <taxon>Rhodospirillales</taxon>
        <taxon>Dongiaceae</taxon>
        <taxon>Aliidongia</taxon>
    </lineage>
</organism>
<dbReference type="Proteomes" id="UP000646365">
    <property type="component" value="Unassembled WGS sequence"/>
</dbReference>
<dbReference type="InterPro" id="IPR011846">
    <property type="entry name" value="Cyd_oper_YbgE"/>
</dbReference>
<evidence type="ECO:0000256" key="1">
    <source>
        <dbReference type="SAM" id="Phobius"/>
    </source>
</evidence>
<gene>
    <name evidence="2" type="ORF">GCM10011611_57500</name>
</gene>
<keyword evidence="1" id="KW-1133">Transmembrane helix</keyword>
<dbReference type="Pfam" id="PF09600">
    <property type="entry name" value="Cyd_oper_YbgE"/>
    <property type="match status" value="1"/>
</dbReference>
<keyword evidence="1" id="KW-0812">Transmembrane</keyword>
<protein>
    <recommendedName>
        <fullName evidence="4">Cyd operon protein YbgE</fullName>
    </recommendedName>
</protein>
<dbReference type="RefSeq" id="WP_189051634.1">
    <property type="nucleotide sequence ID" value="NZ_BMJQ01000020.1"/>
</dbReference>
<evidence type="ECO:0008006" key="4">
    <source>
        <dbReference type="Google" id="ProtNLM"/>
    </source>
</evidence>
<feature type="transmembrane region" description="Helical" evidence="1">
    <location>
        <begin position="61"/>
        <end position="81"/>
    </location>
</feature>
<keyword evidence="3" id="KW-1185">Reference proteome</keyword>
<name>A0A8J2Z092_9PROT</name>